<dbReference type="Proteomes" id="UP000766904">
    <property type="component" value="Unassembled WGS sequence"/>
</dbReference>
<accession>A0A8J8Q310</accession>
<dbReference type="EMBL" id="PHNJ01000007">
    <property type="protein sequence ID" value="TYL37977.1"/>
    <property type="molecule type" value="Genomic_DNA"/>
</dbReference>
<comment type="caution">
    <text evidence="3">The sequence shown here is derived from an EMBL/GenBank/DDBJ whole genome shotgun (WGS) entry which is preliminary data.</text>
</comment>
<dbReference type="PANTHER" id="PTHR46268:SF24">
    <property type="entry name" value="UNIVERSAL STRESS PROTEIN"/>
    <property type="match status" value="1"/>
</dbReference>
<dbReference type="InterPro" id="IPR014729">
    <property type="entry name" value="Rossmann-like_a/b/a_fold"/>
</dbReference>
<dbReference type="SUPFAM" id="SSF52402">
    <property type="entry name" value="Adenine nucleotide alpha hydrolases-like"/>
    <property type="match status" value="1"/>
</dbReference>
<dbReference type="PANTHER" id="PTHR46268">
    <property type="entry name" value="STRESS RESPONSE PROTEIN NHAX"/>
    <property type="match status" value="1"/>
</dbReference>
<proteinExistence type="inferred from homology"/>
<evidence type="ECO:0000313" key="4">
    <source>
        <dbReference type="Proteomes" id="UP000766904"/>
    </source>
</evidence>
<feature type="domain" description="UspA" evidence="2">
    <location>
        <begin position="3"/>
        <end position="145"/>
    </location>
</feature>
<evidence type="ECO:0000259" key="2">
    <source>
        <dbReference type="Pfam" id="PF00582"/>
    </source>
</evidence>
<dbReference type="PRINTS" id="PR01438">
    <property type="entry name" value="UNVRSLSTRESS"/>
</dbReference>
<gene>
    <name evidence="3" type="ORF">CV102_14775</name>
</gene>
<dbReference type="CDD" id="cd00293">
    <property type="entry name" value="USP-like"/>
    <property type="match status" value="1"/>
</dbReference>
<dbReference type="InterPro" id="IPR006015">
    <property type="entry name" value="Universal_stress_UspA"/>
</dbReference>
<dbReference type="RefSeq" id="WP_148858752.1">
    <property type="nucleotide sequence ID" value="NZ_PHNJ01000007.1"/>
</dbReference>
<protein>
    <submittedName>
        <fullName evidence="3">Universal stress protein UspA</fullName>
    </submittedName>
</protein>
<comment type="similarity">
    <text evidence="1">Belongs to the universal stress protein A family.</text>
</comment>
<dbReference type="InterPro" id="IPR006016">
    <property type="entry name" value="UspA"/>
</dbReference>
<dbReference type="Pfam" id="PF00582">
    <property type="entry name" value="Usp"/>
    <property type="match status" value="1"/>
</dbReference>
<evidence type="ECO:0000313" key="3">
    <source>
        <dbReference type="EMBL" id="TYL37977.1"/>
    </source>
</evidence>
<dbReference type="Gene3D" id="3.40.50.620">
    <property type="entry name" value="HUPs"/>
    <property type="match status" value="1"/>
</dbReference>
<sequence length="145" mass="15598">METHVLVPLDGSEPAWSALDHAIENYAADRISVLHVVDPTAGTYAGAEGGYYDPVAFDRARERGETLCEQARERLEEAGTLESTDLETAVETGGAARTIVNYAEEHDVDHIVMGSHGRSGVSRILLGSVAETVTRRAPVPVTIVR</sequence>
<name>A0A8J8Q310_9EURY</name>
<evidence type="ECO:0000256" key="1">
    <source>
        <dbReference type="ARBA" id="ARBA00008791"/>
    </source>
</evidence>
<dbReference type="AlphaFoldDB" id="A0A8J8Q310"/>
<organism evidence="3 4">
    <name type="scientific">Natronococcus pandeyae</name>
    <dbReference type="NCBI Taxonomy" id="2055836"/>
    <lineage>
        <taxon>Archaea</taxon>
        <taxon>Methanobacteriati</taxon>
        <taxon>Methanobacteriota</taxon>
        <taxon>Stenosarchaea group</taxon>
        <taxon>Halobacteria</taxon>
        <taxon>Halobacteriales</taxon>
        <taxon>Natrialbaceae</taxon>
        <taxon>Natronococcus</taxon>
    </lineage>
</organism>
<dbReference type="OrthoDB" id="105697at2157"/>
<keyword evidence="4" id="KW-1185">Reference proteome</keyword>
<reference evidence="3" key="1">
    <citation type="submission" date="2017-11" db="EMBL/GenBank/DDBJ databases">
        <authorList>
            <person name="Kajale S.C."/>
            <person name="Sharma A."/>
        </authorList>
    </citation>
    <scope>NUCLEOTIDE SEQUENCE</scope>
    <source>
        <strain evidence="3">LS1_42</strain>
    </source>
</reference>